<dbReference type="GO" id="GO:0005789">
    <property type="term" value="C:endoplasmic reticulum membrane"/>
    <property type="evidence" value="ECO:0007669"/>
    <property type="project" value="UniProtKB-SubCell"/>
</dbReference>
<feature type="transmembrane region" description="Helical" evidence="19">
    <location>
        <begin position="176"/>
        <end position="195"/>
    </location>
</feature>
<evidence type="ECO:0000256" key="4">
    <source>
        <dbReference type="ARBA" id="ARBA00009317"/>
    </source>
</evidence>
<comment type="subcellular location">
    <subcellularLocation>
        <location evidence="2">Endoplasmic reticulum membrane</location>
        <topology evidence="2">Multi-pass membrane protein</topology>
    </subcellularLocation>
</comment>
<dbReference type="Proteomes" id="UP001162131">
    <property type="component" value="Unassembled WGS sequence"/>
</dbReference>
<dbReference type="InterPro" id="IPR000715">
    <property type="entry name" value="Glycosyl_transferase_4"/>
</dbReference>
<evidence type="ECO:0000256" key="13">
    <source>
        <dbReference type="ARBA" id="ARBA00022989"/>
    </source>
</evidence>
<evidence type="ECO:0000256" key="2">
    <source>
        <dbReference type="ARBA" id="ARBA00004477"/>
    </source>
</evidence>
<feature type="transmembrane region" description="Helical" evidence="19">
    <location>
        <begin position="7"/>
        <end position="24"/>
    </location>
</feature>
<protein>
    <recommendedName>
        <fullName evidence="6">UDP-N-acetylglucosamine--dolichyl-phosphate N-acetylglucosaminephosphotransferase</fullName>
        <ecNumber evidence="5">2.7.8.15</ecNumber>
    </recommendedName>
    <alternativeName>
        <fullName evidence="15">GlcNAc-1-P transferase</fullName>
    </alternativeName>
    <alternativeName>
        <fullName evidence="16">N-acetylglucosamine-1-phosphate transferase</fullName>
    </alternativeName>
</protein>
<evidence type="ECO:0000256" key="17">
    <source>
        <dbReference type="ARBA" id="ARBA00044717"/>
    </source>
</evidence>
<evidence type="ECO:0000256" key="10">
    <source>
        <dbReference type="ARBA" id="ARBA00022723"/>
    </source>
</evidence>
<dbReference type="PANTHER" id="PTHR10571:SF0">
    <property type="entry name" value="UDP-N-ACETYLGLUCOSAMINE--DOLICHYL-PHOSPHATE N-ACETYLGLUCOSAMINEPHOSPHOTRANSFERASE"/>
    <property type="match status" value="1"/>
</dbReference>
<evidence type="ECO:0000256" key="14">
    <source>
        <dbReference type="ARBA" id="ARBA00023136"/>
    </source>
</evidence>
<proteinExistence type="inferred from homology"/>
<comment type="catalytic activity">
    <reaction evidence="18">
        <text>a di-trans,poly-cis-dolichyl phosphate + UDP-N-acetyl-alpha-D-glucosamine = an N-acetyl-alpha-D-glucosaminyl-diphospho-di-trans,poly-cis-dolichol + UMP</text>
        <dbReference type="Rhea" id="RHEA:13289"/>
        <dbReference type="Rhea" id="RHEA-COMP:19498"/>
        <dbReference type="Rhea" id="RHEA-COMP:19507"/>
        <dbReference type="ChEBI" id="CHEBI:57683"/>
        <dbReference type="ChEBI" id="CHEBI:57705"/>
        <dbReference type="ChEBI" id="CHEBI:57865"/>
        <dbReference type="ChEBI" id="CHEBI:58427"/>
        <dbReference type="EC" id="2.7.8.15"/>
    </reaction>
    <physiologicalReaction direction="left-to-right" evidence="18">
        <dbReference type="Rhea" id="RHEA:13290"/>
    </physiologicalReaction>
</comment>
<dbReference type="Pfam" id="PF00953">
    <property type="entry name" value="Glycos_transf_4"/>
    <property type="match status" value="1"/>
</dbReference>
<evidence type="ECO:0000256" key="5">
    <source>
        <dbReference type="ARBA" id="ARBA00013225"/>
    </source>
</evidence>
<evidence type="ECO:0000313" key="20">
    <source>
        <dbReference type="EMBL" id="CAG9309933.1"/>
    </source>
</evidence>
<gene>
    <name evidence="20" type="ORF">BSTOLATCC_MIC147</name>
</gene>
<keyword evidence="21" id="KW-1185">Reference proteome</keyword>
<dbReference type="CDD" id="cd06855">
    <property type="entry name" value="GT_GPT_euk"/>
    <property type="match status" value="1"/>
</dbReference>
<evidence type="ECO:0000256" key="11">
    <source>
        <dbReference type="ARBA" id="ARBA00022824"/>
    </source>
</evidence>
<feature type="transmembrane region" description="Helical" evidence="19">
    <location>
        <begin position="231"/>
        <end position="251"/>
    </location>
</feature>
<evidence type="ECO:0000256" key="19">
    <source>
        <dbReference type="SAM" id="Phobius"/>
    </source>
</evidence>
<evidence type="ECO:0000256" key="18">
    <source>
        <dbReference type="ARBA" id="ARBA00045078"/>
    </source>
</evidence>
<evidence type="ECO:0000256" key="6">
    <source>
        <dbReference type="ARBA" id="ARBA00017659"/>
    </source>
</evidence>
<keyword evidence="14 19" id="KW-0472">Membrane</keyword>
<dbReference type="EC" id="2.7.8.15" evidence="5"/>
<feature type="transmembrane region" description="Helical" evidence="19">
    <location>
        <begin position="348"/>
        <end position="366"/>
    </location>
</feature>
<keyword evidence="9 19" id="KW-0812">Transmembrane</keyword>
<feature type="transmembrane region" description="Helical" evidence="19">
    <location>
        <begin position="257"/>
        <end position="277"/>
    </location>
</feature>
<evidence type="ECO:0000313" key="21">
    <source>
        <dbReference type="Proteomes" id="UP001162131"/>
    </source>
</evidence>
<keyword evidence="11" id="KW-0256">Endoplasmic reticulum</keyword>
<keyword evidence="13 19" id="KW-1133">Transmembrane helix</keyword>
<dbReference type="AlphaFoldDB" id="A0AAU9I3F3"/>
<keyword evidence="8" id="KW-0808">Transferase</keyword>
<feature type="transmembrane region" description="Helical" evidence="19">
    <location>
        <begin position="104"/>
        <end position="122"/>
    </location>
</feature>
<evidence type="ECO:0000256" key="3">
    <source>
        <dbReference type="ARBA" id="ARBA00004922"/>
    </source>
</evidence>
<feature type="transmembrane region" description="Helical" evidence="19">
    <location>
        <begin position="77"/>
        <end position="98"/>
    </location>
</feature>
<evidence type="ECO:0000256" key="1">
    <source>
        <dbReference type="ARBA" id="ARBA00001946"/>
    </source>
</evidence>
<accession>A0AAU9I3F3</accession>
<comment type="similarity">
    <text evidence="4">Belongs to the glycosyltransferase 4 family.</text>
</comment>
<comment type="caution">
    <text evidence="20">The sequence shown here is derived from an EMBL/GenBank/DDBJ whole genome shotgun (WGS) entry which is preliminary data.</text>
</comment>
<evidence type="ECO:0000256" key="16">
    <source>
        <dbReference type="ARBA" id="ARBA00033238"/>
    </source>
</evidence>
<dbReference type="GO" id="GO:0006488">
    <property type="term" value="P:dolichol-linked oligosaccharide biosynthetic process"/>
    <property type="evidence" value="ECO:0007669"/>
    <property type="project" value="InterPro"/>
</dbReference>
<sequence length="376" mass="42149">MDNFNVAISTSIAMPFAIGYYIGFQEWNRIFPVIIASALSFIIGYKLIPVIKESTLAAGLGGRDLNKVSNKKIPESLGIVPATLYLVTMILAQVLFARDHDAQFQYNSATLSVCFMILLGFCDDVLNLRWRYKLLLPTIASLPLLVAYSGTTAIVVPRMLRDLLGYSIELGCLYSLYMILLAVFCTNAINIYAGINGLEAGQSLVIGCAALTHNFIEITLHINDQIYTQHLLSASLLIPFIFNTLALLKYNKYPSKVFVGDTFCYFAGMTLAMAGILGHYSKTLLLFFIPQILNFIFSIPQLIGIVPCPRHRLPKYDPRTDTLECVPTHFTLINFVLWVTGPQHEKNLSTALICFQIMCCALGFYIRYEISQIFYY</sequence>
<feature type="transmembrane region" description="Helical" evidence="19">
    <location>
        <begin position="30"/>
        <end position="48"/>
    </location>
</feature>
<dbReference type="GO" id="GO:0016757">
    <property type="term" value="F:glycosyltransferase activity"/>
    <property type="evidence" value="ECO:0007669"/>
    <property type="project" value="UniProtKB-KW"/>
</dbReference>
<dbReference type="GO" id="GO:0046872">
    <property type="term" value="F:metal ion binding"/>
    <property type="evidence" value="ECO:0007669"/>
    <property type="project" value="UniProtKB-KW"/>
</dbReference>
<keyword evidence="10" id="KW-0479">Metal-binding</keyword>
<comment type="pathway">
    <text evidence="3">Protein modification; protein glycosylation.</text>
</comment>
<dbReference type="PANTHER" id="PTHR10571">
    <property type="entry name" value="UDP-N-ACETYLGLUCOSAMINE--DOLICHYL-PHOSPHATE N-ACETYLGLUCOSAMINEPHOSPHOTRANSFERASE"/>
    <property type="match status" value="1"/>
</dbReference>
<organism evidence="20 21">
    <name type="scientific">Blepharisma stoltei</name>
    <dbReference type="NCBI Taxonomy" id="1481888"/>
    <lineage>
        <taxon>Eukaryota</taxon>
        <taxon>Sar</taxon>
        <taxon>Alveolata</taxon>
        <taxon>Ciliophora</taxon>
        <taxon>Postciliodesmatophora</taxon>
        <taxon>Heterotrichea</taxon>
        <taxon>Heterotrichida</taxon>
        <taxon>Blepharismidae</taxon>
        <taxon>Blepharisma</taxon>
    </lineage>
</organism>
<evidence type="ECO:0000256" key="8">
    <source>
        <dbReference type="ARBA" id="ARBA00022679"/>
    </source>
</evidence>
<evidence type="ECO:0000256" key="12">
    <source>
        <dbReference type="ARBA" id="ARBA00022842"/>
    </source>
</evidence>
<dbReference type="InterPro" id="IPR033895">
    <property type="entry name" value="GPT"/>
</dbReference>
<dbReference type="GO" id="GO:0003975">
    <property type="term" value="F:UDP-N-acetylglucosamine-dolichyl-phosphate N-acetylglucosaminephosphotransferase activity"/>
    <property type="evidence" value="ECO:0007669"/>
    <property type="project" value="UniProtKB-EC"/>
</dbReference>
<dbReference type="EMBL" id="CAJZBQ010000001">
    <property type="protein sequence ID" value="CAG9309933.1"/>
    <property type="molecule type" value="Genomic_DNA"/>
</dbReference>
<feature type="transmembrane region" description="Helical" evidence="19">
    <location>
        <begin position="134"/>
        <end position="156"/>
    </location>
</feature>
<evidence type="ECO:0000256" key="9">
    <source>
        <dbReference type="ARBA" id="ARBA00022692"/>
    </source>
</evidence>
<reference evidence="20" key="1">
    <citation type="submission" date="2021-09" db="EMBL/GenBank/DDBJ databases">
        <authorList>
            <consortium name="AG Swart"/>
            <person name="Singh M."/>
            <person name="Singh A."/>
            <person name="Seah K."/>
            <person name="Emmerich C."/>
        </authorList>
    </citation>
    <scope>NUCLEOTIDE SEQUENCE</scope>
    <source>
        <strain evidence="20">ATCC30299</strain>
    </source>
</reference>
<evidence type="ECO:0000256" key="15">
    <source>
        <dbReference type="ARBA" id="ARBA00029567"/>
    </source>
</evidence>
<comment type="cofactor">
    <cofactor evidence="1">
        <name>Mg(2+)</name>
        <dbReference type="ChEBI" id="CHEBI:18420"/>
    </cofactor>
</comment>
<evidence type="ECO:0000256" key="7">
    <source>
        <dbReference type="ARBA" id="ARBA00022676"/>
    </source>
</evidence>
<comment type="function">
    <text evidence="17">UDP-N-acetylglucosamine--dolichyl-phosphate N-acetylglucosaminephosphotransferase that operates in the biosynthetic pathway of dolichol-linked oligosaccharides, the glycan precursors employed in protein asparagine (N)-glycosylation. The assembly of dolichol-linked oligosaccharides begins on the cytosolic side of the endoplasmic reticulum membrane and finishes in its lumen. The sequential addition of sugars to dolichol pyrophosphate produces dolichol-linked oligosaccharides containing fourteen sugars, including two GlcNAcs, nine mannoses and three glucoses. Once assembled, the oligosaccharide is transferred from the lipid to nascent proteins by oligosaccharyltransferases. Catalyzes the initial step of dolichol-linked oligosaccharide biosynthesis, transfering GlcNAc-1-P from cytosolic UDP-GlcNAc onto the carrier lipid dolichyl phosphate (P-dolichol), yielding GlcNAc-P-P-dolichol embedded in the cytoplasmic leaflet of the endoplasmic reticulum membrane.</text>
</comment>
<keyword evidence="7" id="KW-0328">Glycosyltransferase</keyword>
<feature type="transmembrane region" description="Helical" evidence="19">
    <location>
        <begin position="284"/>
        <end position="306"/>
    </location>
</feature>
<keyword evidence="12" id="KW-0460">Magnesium</keyword>
<name>A0AAU9I3F3_9CILI</name>